<organism evidence="2 3">
    <name type="scientific">Monilinia vaccinii-corymbosi</name>
    <dbReference type="NCBI Taxonomy" id="61207"/>
    <lineage>
        <taxon>Eukaryota</taxon>
        <taxon>Fungi</taxon>
        <taxon>Dikarya</taxon>
        <taxon>Ascomycota</taxon>
        <taxon>Pezizomycotina</taxon>
        <taxon>Leotiomycetes</taxon>
        <taxon>Helotiales</taxon>
        <taxon>Sclerotiniaceae</taxon>
        <taxon>Monilinia</taxon>
    </lineage>
</organism>
<evidence type="ECO:0000313" key="3">
    <source>
        <dbReference type="Proteomes" id="UP000672032"/>
    </source>
</evidence>
<dbReference type="InterPro" id="IPR011990">
    <property type="entry name" value="TPR-like_helical_dom_sf"/>
</dbReference>
<name>A0A8A3P8Q6_9HELO</name>
<evidence type="ECO:0000313" key="2">
    <source>
        <dbReference type="EMBL" id="QSZ28627.1"/>
    </source>
</evidence>
<dbReference type="OrthoDB" id="438641at2759"/>
<dbReference type="InterPro" id="IPR001214">
    <property type="entry name" value="SET_dom"/>
</dbReference>
<dbReference type="PROSITE" id="PS50280">
    <property type="entry name" value="SET"/>
    <property type="match status" value="1"/>
</dbReference>
<dbReference type="InterPro" id="IPR046341">
    <property type="entry name" value="SET_dom_sf"/>
</dbReference>
<evidence type="ECO:0000259" key="1">
    <source>
        <dbReference type="PROSITE" id="PS50280"/>
    </source>
</evidence>
<dbReference type="SUPFAM" id="SSF48452">
    <property type="entry name" value="TPR-like"/>
    <property type="match status" value="1"/>
</dbReference>
<dbReference type="Gene3D" id="1.25.40.10">
    <property type="entry name" value="Tetratricopeptide repeat domain"/>
    <property type="match status" value="1"/>
</dbReference>
<gene>
    <name evidence="2" type="ORF">DSL72_003126</name>
</gene>
<dbReference type="EMBL" id="CP063405">
    <property type="protein sequence ID" value="QSZ28627.1"/>
    <property type="molecule type" value="Genomic_DNA"/>
</dbReference>
<dbReference type="CDD" id="cd20071">
    <property type="entry name" value="SET_SMYD"/>
    <property type="match status" value="1"/>
</dbReference>
<dbReference type="PANTHER" id="PTHR47643:SF2">
    <property type="entry name" value="TPR DOMAIN PROTEIN (AFU_ORTHOLOGUE AFUA_5G12710)"/>
    <property type="match status" value="1"/>
</dbReference>
<dbReference type="Gene3D" id="2.170.270.10">
    <property type="entry name" value="SET domain"/>
    <property type="match status" value="1"/>
</dbReference>
<dbReference type="Pfam" id="PF00856">
    <property type="entry name" value="SET"/>
    <property type="match status" value="1"/>
</dbReference>
<dbReference type="SUPFAM" id="SSF82199">
    <property type="entry name" value="SET domain"/>
    <property type="match status" value="1"/>
</dbReference>
<dbReference type="Proteomes" id="UP000672032">
    <property type="component" value="Chromosome 1"/>
</dbReference>
<dbReference type="InterPro" id="IPR053209">
    <property type="entry name" value="Gramillin-biosynth_MTr"/>
</dbReference>
<dbReference type="PANTHER" id="PTHR47643">
    <property type="entry name" value="TPR DOMAIN PROTEIN (AFU_ORTHOLOGUE AFUA_5G12710)"/>
    <property type="match status" value="1"/>
</dbReference>
<proteinExistence type="predicted"/>
<keyword evidence="3" id="KW-1185">Reference proteome</keyword>
<protein>
    <recommendedName>
        <fullName evidence="1">SET domain-containing protein</fullName>
    </recommendedName>
</protein>
<feature type="domain" description="SET" evidence="1">
    <location>
        <begin position="357"/>
        <end position="550"/>
    </location>
</feature>
<sequence>MDIVNVSEDHKYLEILNRQKAVLNAAMARQGHRPKDMKSRQELISQFMMIRMSQLMSQSQTQNGSQMRISWVPLPYEPSITPLEDLTPIHIKDLRLETHHRGRYLLVRALTPAHRITGIIAIVEDENADALPLQIYQQPDEKLRPATSVIAEKDVFLVKEPYLKTAGDGGYGLRVDHVSDLVCLDGNHEILPKNWKSRGVIDLGKTADDWKQEGNLAMGEKRYWAAIQSYTAALQCHPSTEAAKTIHLNRALAHLRDGSFDAALADTQCTISPSDVPEKALYRAGQALYGLGRFSECHDTFESLCKRYPSNSIAATALMRARRRLAEQESGMYDFASIYKEIRRTRPPHLDHATFVGPVVVKPSPGRGQGLFTTKAVKAGELLLCEKAFAHCYAETSEYSKTNSQTTLLVNLHTNRMTLGTQSDLITTIVQKLWRNPSLIPKFTTLHHGSFQPVERIEVDKKPVIDTFLVERSIALNVFGCPTSSYEAHSTVAKSGEDEYKHHSCGIWLMASKINHSCLSNTQRSFLGDLQLVRATCDIPAETELTFWYTEPAENRRKIKKALGNWGFQCKCIICLDLEETTSRQSKTREKSLGDLEVILRARNVDTAKAEHLLVAIDGTYKHPPTKVPRIVLREPYLRLAEIYAKQGIPNKAVSMTLKALASLGFVIKNASLPAVPGKHFEVEKWGLLMDGVAQAWIYLCKVYVAFAPQFVQQAEDCARLAHKMWYGEDHTFKVTYDG</sequence>
<dbReference type="AlphaFoldDB" id="A0A8A3P8Q6"/>
<dbReference type="SMART" id="SM00028">
    <property type="entry name" value="TPR"/>
    <property type="match status" value="3"/>
</dbReference>
<reference evidence="2" key="1">
    <citation type="submission" date="2020-10" db="EMBL/GenBank/DDBJ databases">
        <title>Genome Sequence of Monilinia vaccinii-corymbosi Sheds Light on Mummy Berry Disease Infection of Blueberry and Mating Type.</title>
        <authorList>
            <person name="Yow A.G."/>
            <person name="Zhang Y."/>
            <person name="Bansal K."/>
            <person name="Eacker S.M."/>
            <person name="Sullivan S."/>
            <person name="Liachko I."/>
            <person name="Cubeta M.A."/>
            <person name="Rollins J.A."/>
            <person name="Ashrafi H."/>
        </authorList>
    </citation>
    <scope>NUCLEOTIDE SEQUENCE</scope>
    <source>
        <strain evidence="2">RL-1</strain>
    </source>
</reference>
<dbReference type="InterPro" id="IPR019734">
    <property type="entry name" value="TPR_rpt"/>
</dbReference>
<accession>A0A8A3P8Q6</accession>